<keyword evidence="8 9" id="KW-0238">DNA-binding</keyword>
<keyword evidence="4 9" id="KW-0963">Cytoplasm</keyword>
<dbReference type="GO" id="GO:0005737">
    <property type="term" value="C:cytoplasm"/>
    <property type="evidence" value="ECO:0007669"/>
    <property type="project" value="UniProtKB-SubCell"/>
</dbReference>
<dbReference type="GO" id="GO:0006302">
    <property type="term" value="P:double-strand break repair"/>
    <property type="evidence" value="ECO:0007669"/>
    <property type="project" value="TreeGrafter"/>
</dbReference>
<evidence type="ECO:0000256" key="7">
    <source>
        <dbReference type="ARBA" id="ARBA00022840"/>
    </source>
</evidence>
<dbReference type="SUPFAM" id="SSF52540">
    <property type="entry name" value="P-loop containing nucleoside triphosphate hydrolases"/>
    <property type="match status" value="1"/>
</dbReference>
<evidence type="ECO:0000256" key="3">
    <source>
        <dbReference type="ARBA" id="ARBA00020170"/>
    </source>
</evidence>
<evidence type="ECO:0000256" key="9">
    <source>
        <dbReference type="HAMAP-Rule" id="MF_00365"/>
    </source>
</evidence>
<keyword evidence="9 10" id="KW-0234">DNA repair</keyword>
<dbReference type="InterPro" id="IPR027417">
    <property type="entry name" value="P-loop_NTPase"/>
</dbReference>
<dbReference type="InterPro" id="IPR042174">
    <property type="entry name" value="RecF_2"/>
</dbReference>
<comment type="function">
    <text evidence="9 10">The RecF protein is involved in DNA metabolism; it is required for DNA replication and normal SOS inducibility. RecF binds preferentially to single-stranded, linear DNA. It also seems to bind ATP.</text>
</comment>
<dbReference type="Gene3D" id="1.20.1050.90">
    <property type="entry name" value="RecF/RecN/SMC, N-terminal domain"/>
    <property type="match status" value="1"/>
</dbReference>
<sequence>MTVFGGLSAPCLYLPMPLKQLRIQHIRNLTNVTADRLSRINILYGDNGSGKTSVLEAIHFLGLTRSFRGNQFRHLVQEGETRALVFAQTDSLGAGQVKPLGVERSLDADVRVRYAGESLDAAALAELLPIQVINSDTFDLLDGSPGIRRQFLDWGTFHFDPAFIRLWRGFRRILKQRNSLLKCGKIDPRVRQTWDAEFVHYAEQMTALRQLYIEQLRPGFEQALSALLQGVEVRLLFSPGWDRKRGLEALLTENLERDLRQGFTSLGPQRADLRFKTGSLNAADRLSRGQKKLVVSAFRLAQGALFHRLNNRACIYLIDDLPAELDERHCRQFCEFLEASANQCFITCVDPDLLSRVWQPETDVALFRVESGTLTHRGAPGDQT</sequence>
<dbReference type="HAMAP" id="MF_00365">
    <property type="entry name" value="RecF"/>
    <property type="match status" value="1"/>
</dbReference>
<feature type="binding site" evidence="9">
    <location>
        <begin position="45"/>
        <end position="52"/>
    </location>
    <ligand>
        <name>ATP</name>
        <dbReference type="ChEBI" id="CHEBI:30616"/>
    </ligand>
</feature>
<dbReference type="PROSITE" id="PS00618">
    <property type="entry name" value="RECF_2"/>
    <property type="match status" value="1"/>
</dbReference>
<evidence type="ECO:0000256" key="1">
    <source>
        <dbReference type="ARBA" id="ARBA00004496"/>
    </source>
</evidence>
<protein>
    <recommendedName>
        <fullName evidence="3 9">DNA replication and repair protein RecF</fullName>
    </recommendedName>
</protein>
<dbReference type="GO" id="GO:0009432">
    <property type="term" value="P:SOS response"/>
    <property type="evidence" value="ECO:0007669"/>
    <property type="project" value="UniProtKB-UniRule"/>
</dbReference>
<dbReference type="InterPro" id="IPR003395">
    <property type="entry name" value="RecF/RecN/SMC_N"/>
</dbReference>
<dbReference type="Pfam" id="PF02463">
    <property type="entry name" value="SMC_N"/>
    <property type="match status" value="1"/>
</dbReference>
<comment type="subcellular location">
    <subcellularLocation>
        <location evidence="1 9 10">Cytoplasm</location>
    </subcellularLocation>
</comment>
<name>A0A1H4GEK1_9GAMM</name>
<dbReference type="InterPro" id="IPR018078">
    <property type="entry name" value="DNA-binding_RecF_CS"/>
</dbReference>
<organism evidence="12 13">
    <name type="scientific">Marinobacterium iners DSM 11526</name>
    <dbReference type="NCBI Taxonomy" id="1122198"/>
    <lineage>
        <taxon>Bacteria</taxon>
        <taxon>Pseudomonadati</taxon>
        <taxon>Pseudomonadota</taxon>
        <taxon>Gammaproteobacteria</taxon>
        <taxon>Oceanospirillales</taxon>
        <taxon>Oceanospirillaceae</taxon>
        <taxon>Marinobacterium</taxon>
    </lineage>
</organism>
<accession>A0A1H4GEK1</accession>
<evidence type="ECO:0000256" key="8">
    <source>
        <dbReference type="ARBA" id="ARBA00023125"/>
    </source>
</evidence>
<dbReference type="EMBL" id="FNRJ01000015">
    <property type="protein sequence ID" value="SEB07430.1"/>
    <property type="molecule type" value="Genomic_DNA"/>
</dbReference>
<dbReference type="NCBIfam" id="TIGR00611">
    <property type="entry name" value="recf"/>
    <property type="match status" value="1"/>
</dbReference>
<dbReference type="Proteomes" id="UP000242469">
    <property type="component" value="Unassembled WGS sequence"/>
</dbReference>
<dbReference type="PANTHER" id="PTHR32182:SF0">
    <property type="entry name" value="DNA REPLICATION AND REPAIR PROTEIN RECF"/>
    <property type="match status" value="1"/>
</dbReference>
<dbReference type="InterPro" id="IPR001238">
    <property type="entry name" value="DNA-binding_RecF"/>
</dbReference>
<evidence type="ECO:0000256" key="2">
    <source>
        <dbReference type="ARBA" id="ARBA00008016"/>
    </source>
</evidence>
<feature type="domain" description="RecF/RecN/SMC N-terminal" evidence="11">
    <location>
        <begin position="18"/>
        <end position="365"/>
    </location>
</feature>
<comment type="similarity">
    <text evidence="2 9 10">Belongs to the RecF family.</text>
</comment>
<dbReference type="AlphaFoldDB" id="A0A1H4GEK1"/>
<evidence type="ECO:0000313" key="12">
    <source>
        <dbReference type="EMBL" id="SEB07430.1"/>
    </source>
</evidence>
<dbReference type="GO" id="GO:0000731">
    <property type="term" value="P:DNA synthesis involved in DNA repair"/>
    <property type="evidence" value="ECO:0007669"/>
    <property type="project" value="TreeGrafter"/>
</dbReference>
<keyword evidence="6 9" id="KW-0547">Nucleotide-binding</keyword>
<keyword evidence="5 9" id="KW-0235">DNA replication</keyword>
<evidence type="ECO:0000313" key="13">
    <source>
        <dbReference type="Proteomes" id="UP000242469"/>
    </source>
</evidence>
<dbReference type="GO" id="GO:0006260">
    <property type="term" value="P:DNA replication"/>
    <property type="evidence" value="ECO:0007669"/>
    <property type="project" value="UniProtKB-UniRule"/>
</dbReference>
<gene>
    <name evidence="9" type="primary">recF</name>
    <name evidence="12" type="ORF">SAMN02745729_11577</name>
</gene>
<evidence type="ECO:0000256" key="4">
    <source>
        <dbReference type="ARBA" id="ARBA00022490"/>
    </source>
</evidence>
<dbReference type="STRING" id="1122198.SAMN02745729_11577"/>
<dbReference type="GO" id="GO:0003697">
    <property type="term" value="F:single-stranded DNA binding"/>
    <property type="evidence" value="ECO:0007669"/>
    <property type="project" value="UniProtKB-UniRule"/>
</dbReference>
<keyword evidence="13" id="KW-1185">Reference proteome</keyword>
<dbReference type="Gene3D" id="3.40.50.300">
    <property type="entry name" value="P-loop containing nucleotide triphosphate hydrolases"/>
    <property type="match status" value="1"/>
</dbReference>
<dbReference type="PROSITE" id="PS00617">
    <property type="entry name" value="RECF_1"/>
    <property type="match status" value="1"/>
</dbReference>
<keyword evidence="7 9" id="KW-0067">ATP-binding</keyword>
<evidence type="ECO:0000256" key="10">
    <source>
        <dbReference type="RuleBase" id="RU000578"/>
    </source>
</evidence>
<keyword evidence="9 10" id="KW-0742">SOS response</keyword>
<proteinExistence type="inferred from homology"/>
<dbReference type="GO" id="GO:0005524">
    <property type="term" value="F:ATP binding"/>
    <property type="evidence" value="ECO:0007669"/>
    <property type="project" value="UniProtKB-UniRule"/>
</dbReference>
<keyword evidence="9 10" id="KW-0227">DNA damage</keyword>
<dbReference type="PANTHER" id="PTHR32182">
    <property type="entry name" value="DNA REPLICATION AND REPAIR PROTEIN RECF"/>
    <property type="match status" value="1"/>
</dbReference>
<evidence type="ECO:0000259" key="11">
    <source>
        <dbReference type="Pfam" id="PF02463"/>
    </source>
</evidence>
<evidence type="ECO:0000256" key="6">
    <source>
        <dbReference type="ARBA" id="ARBA00022741"/>
    </source>
</evidence>
<evidence type="ECO:0000256" key="5">
    <source>
        <dbReference type="ARBA" id="ARBA00022705"/>
    </source>
</evidence>
<reference evidence="13" key="1">
    <citation type="submission" date="2016-10" db="EMBL/GenBank/DDBJ databases">
        <authorList>
            <person name="Varghese N."/>
            <person name="Submissions S."/>
        </authorList>
    </citation>
    <scope>NUCLEOTIDE SEQUENCE [LARGE SCALE GENOMIC DNA]</scope>
    <source>
        <strain evidence="13">DSM 11526</strain>
    </source>
</reference>